<dbReference type="InterPro" id="IPR000160">
    <property type="entry name" value="GGDEF_dom"/>
</dbReference>
<accession>A0ABP7NH55</accession>
<organism evidence="2 3">
    <name type="scientific">Allohahella marinimesophila</name>
    <dbReference type="NCBI Taxonomy" id="1054972"/>
    <lineage>
        <taxon>Bacteria</taxon>
        <taxon>Pseudomonadati</taxon>
        <taxon>Pseudomonadota</taxon>
        <taxon>Gammaproteobacteria</taxon>
        <taxon>Oceanospirillales</taxon>
        <taxon>Hahellaceae</taxon>
        <taxon>Allohahella</taxon>
    </lineage>
</organism>
<reference evidence="3" key="1">
    <citation type="journal article" date="2019" name="Int. J. Syst. Evol. Microbiol.">
        <title>The Global Catalogue of Microorganisms (GCM) 10K type strain sequencing project: providing services to taxonomists for standard genome sequencing and annotation.</title>
        <authorList>
            <consortium name="The Broad Institute Genomics Platform"/>
            <consortium name="The Broad Institute Genome Sequencing Center for Infectious Disease"/>
            <person name="Wu L."/>
            <person name="Ma J."/>
        </authorList>
    </citation>
    <scope>NUCLEOTIDE SEQUENCE [LARGE SCALE GENOMIC DNA]</scope>
    <source>
        <strain evidence="3">JCM 17555</strain>
    </source>
</reference>
<sequence>MPNRTAEAVIPQHRRRFVYATVVPAEAGAVNMTVSIGIAAGVPSKRDGQAELLTLADARLYMAKSNGRNRFETGAC</sequence>
<evidence type="ECO:0000313" key="3">
    <source>
        <dbReference type="Proteomes" id="UP001501337"/>
    </source>
</evidence>
<evidence type="ECO:0000259" key="1">
    <source>
        <dbReference type="Pfam" id="PF00990"/>
    </source>
</evidence>
<dbReference type="SUPFAM" id="SSF55073">
    <property type="entry name" value="Nucleotide cyclase"/>
    <property type="match status" value="1"/>
</dbReference>
<dbReference type="Gene3D" id="3.30.70.270">
    <property type="match status" value="1"/>
</dbReference>
<dbReference type="Proteomes" id="UP001501337">
    <property type="component" value="Unassembled WGS sequence"/>
</dbReference>
<name>A0ABP7NH55_9GAMM</name>
<evidence type="ECO:0000313" key="2">
    <source>
        <dbReference type="EMBL" id="GAA3947019.1"/>
    </source>
</evidence>
<comment type="caution">
    <text evidence="2">The sequence shown here is derived from an EMBL/GenBank/DDBJ whole genome shotgun (WGS) entry which is preliminary data.</text>
</comment>
<feature type="domain" description="GGDEF" evidence="1">
    <location>
        <begin position="23"/>
        <end position="70"/>
    </location>
</feature>
<dbReference type="Pfam" id="PF00990">
    <property type="entry name" value="GGDEF"/>
    <property type="match status" value="1"/>
</dbReference>
<dbReference type="EMBL" id="BAABBO010000001">
    <property type="protein sequence ID" value="GAA3947019.1"/>
    <property type="molecule type" value="Genomic_DNA"/>
</dbReference>
<dbReference type="InterPro" id="IPR043128">
    <property type="entry name" value="Rev_trsase/Diguanyl_cyclase"/>
</dbReference>
<dbReference type="RefSeq" id="WP_344802513.1">
    <property type="nucleotide sequence ID" value="NZ_BAABBO010000001.1"/>
</dbReference>
<protein>
    <recommendedName>
        <fullName evidence="1">GGDEF domain-containing protein</fullName>
    </recommendedName>
</protein>
<proteinExistence type="predicted"/>
<dbReference type="InterPro" id="IPR029787">
    <property type="entry name" value="Nucleotide_cyclase"/>
</dbReference>
<keyword evidence="3" id="KW-1185">Reference proteome</keyword>
<gene>
    <name evidence="2" type="ORF">GCM10022278_02740</name>
</gene>